<keyword evidence="1" id="KW-1133">Transmembrane helix</keyword>
<feature type="transmembrane region" description="Helical" evidence="1">
    <location>
        <begin position="39"/>
        <end position="55"/>
    </location>
</feature>
<protein>
    <submittedName>
        <fullName evidence="3">M56 family metallopeptidase</fullName>
    </submittedName>
</protein>
<dbReference type="InterPro" id="IPR052173">
    <property type="entry name" value="Beta-lactam_resp_regulator"/>
</dbReference>
<dbReference type="CDD" id="cd07341">
    <property type="entry name" value="M56_BlaR1_MecR1_like"/>
    <property type="match status" value="1"/>
</dbReference>
<dbReference type="InterPro" id="IPR008756">
    <property type="entry name" value="Peptidase_M56"/>
</dbReference>
<name>A0A426DE76_9FIRM</name>
<dbReference type="EMBL" id="RHJS01000002">
    <property type="protein sequence ID" value="RRK31021.1"/>
    <property type="molecule type" value="Genomic_DNA"/>
</dbReference>
<dbReference type="PANTHER" id="PTHR34978:SF3">
    <property type="entry name" value="SLR0241 PROTEIN"/>
    <property type="match status" value="1"/>
</dbReference>
<keyword evidence="4" id="KW-1185">Reference proteome</keyword>
<feature type="transmembrane region" description="Helical" evidence="1">
    <location>
        <begin position="102"/>
        <end position="122"/>
    </location>
</feature>
<organism evidence="3 4">
    <name type="scientific">Schaedlerella arabinosiphila</name>
    <dbReference type="NCBI Taxonomy" id="2044587"/>
    <lineage>
        <taxon>Bacteria</taxon>
        <taxon>Bacillati</taxon>
        <taxon>Bacillota</taxon>
        <taxon>Clostridia</taxon>
        <taxon>Lachnospirales</taxon>
        <taxon>Lachnospiraceae</taxon>
        <taxon>Schaedlerella</taxon>
    </lineage>
</organism>
<evidence type="ECO:0000313" key="3">
    <source>
        <dbReference type="EMBL" id="RRK31021.1"/>
    </source>
</evidence>
<sequence>MTNNFLLIMSLSGSVILLLYLLVSPIAKRYFSVSWRYRILKIALAFYLIPFPVILSEIKDSIVGFCPRVVELLSRPVSLLNTSYAFYADGGSLYVSSALEKMLIFILGTGVLSFVVISWYALQYWKRRKTCLEFSNIPVEQERQDMLHAIKNELDIRRNVKLLCSEYCKAPITMGIASPTVIIPPWNRDEADQNLYHDVLKHELVHVKNRDVLIRFLGMAAIAVHWFNPFTYILYNEILNISEIYCDNIVLRGKEEPARKAYGELLLKLAVQKSMAGNEFSVGILGGNSKRAFKRRIVEMKAVRKNKRILSALITALIGVMGGITVCAYDPPVNITDHGPVYAEQGFDFQFTVGELKLEVEELPYEHFFVDDAGNVYEIKDDNNDTRDDCKHKYAAGTTTFHSKNSSGDCSATTYEAQRCTSCGYVKTSDEIVLKWYGKCPH</sequence>
<reference evidence="3" key="1">
    <citation type="submission" date="2018-10" db="EMBL/GenBank/DDBJ databases">
        <title>Schaedlerella arabinophila gen. nov. sp. nov., isolated from the mouse intestinal tract and comparative analysis with the genome of the closely related altered Schaedler flora strain ASF502.</title>
        <authorList>
            <person name="Miyake S."/>
            <person name="Soh M."/>
            <person name="Seedorf H."/>
        </authorList>
    </citation>
    <scope>NUCLEOTIDE SEQUENCE [LARGE SCALE GENOMIC DNA]</scope>
    <source>
        <strain evidence="3">DSM 106076</strain>
    </source>
</reference>
<dbReference type="Pfam" id="PF05569">
    <property type="entry name" value="Peptidase_M56"/>
    <property type="match status" value="1"/>
</dbReference>
<keyword evidence="1" id="KW-0812">Transmembrane</keyword>
<keyword evidence="1" id="KW-0472">Membrane</keyword>
<dbReference type="PANTHER" id="PTHR34978">
    <property type="entry name" value="POSSIBLE SENSOR-TRANSDUCER PROTEIN BLAR"/>
    <property type="match status" value="1"/>
</dbReference>
<feature type="transmembrane region" description="Helical" evidence="1">
    <location>
        <begin position="309"/>
        <end position="326"/>
    </location>
</feature>
<evidence type="ECO:0000259" key="2">
    <source>
        <dbReference type="Pfam" id="PF05569"/>
    </source>
</evidence>
<feature type="transmembrane region" description="Helical" evidence="1">
    <location>
        <begin position="6"/>
        <end position="27"/>
    </location>
</feature>
<evidence type="ECO:0000256" key="1">
    <source>
        <dbReference type="SAM" id="Phobius"/>
    </source>
</evidence>
<accession>A0A426DE76</accession>
<dbReference type="Proteomes" id="UP000274920">
    <property type="component" value="Unassembled WGS sequence"/>
</dbReference>
<evidence type="ECO:0000313" key="4">
    <source>
        <dbReference type="Proteomes" id="UP000274920"/>
    </source>
</evidence>
<proteinExistence type="predicted"/>
<comment type="caution">
    <text evidence="3">The sequence shown here is derived from an EMBL/GenBank/DDBJ whole genome shotgun (WGS) entry which is preliminary data.</text>
</comment>
<dbReference type="AlphaFoldDB" id="A0A426DE76"/>
<feature type="domain" description="Peptidase M56" evidence="2">
    <location>
        <begin position="5"/>
        <end position="297"/>
    </location>
</feature>
<gene>
    <name evidence="3" type="ORF">EBB54_06275</name>
</gene>